<evidence type="ECO:0000313" key="3">
    <source>
        <dbReference type="Proteomes" id="UP001295444"/>
    </source>
</evidence>
<keyword evidence="3" id="KW-1185">Reference proteome</keyword>
<dbReference type="AlphaFoldDB" id="A0AAD1SG56"/>
<feature type="compositionally biased region" description="Acidic residues" evidence="1">
    <location>
        <begin position="12"/>
        <end position="28"/>
    </location>
</feature>
<protein>
    <submittedName>
        <fullName evidence="2">Uncharacterized protein</fullName>
    </submittedName>
</protein>
<name>A0AAD1SG56_PELCU</name>
<dbReference type="EMBL" id="OW240917">
    <property type="protein sequence ID" value="CAH2300452.1"/>
    <property type="molecule type" value="Genomic_DNA"/>
</dbReference>
<sequence length="100" mass="10780">MAATPDSKGLSSEEDPLDSPDAIPEVDDPFSAIQLGDVGAPAIKGDILSLLKHLRTFFRTDIAVLREEVTAITDRVKATEEDISSMAQCQLGPTEQIQQL</sequence>
<reference evidence="2" key="1">
    <citation type="submission" date="2022-03" db="EMBL/GenBank/DDBJ databases">
        <authorList>
            <person name="Alioto T."/>
            <person name="Alioto T."/>
            <person name="Gomez Garrido J."/>
        </authorList>
    </citation>
    <scope>NUCLEOTIDE SEQUENCE</scope>
</reference>
<accession>A0AAD1SG56</accession>
<gene>
    <name evidence="2" type="ORF">PECUL_23A034598</name>
</gene>
<evidence type="ECO:0000313" key="2">
    <source>
        <dbReference type="EMBL" id="CAH2300452.1"/>
    </source>
</evidence>
<dbReference type="Proteomes" id="UP001295444">
    <property type="component" value="Chromosome 06"/>
</dbReference>
<feature type="region of interest" description="Disordered" evidence="1">
    <location>
        <begin position="1"/>
        <end position="28"/>
    </location>
</feature>
<proteinExistence type="predicted"/>
<organism evidence="2 3">
    <name type="scientific">Pelobates cultripes</name>
    <name type="common">Western spadefoot toad</name>
    <dbReference type="NCBI Taxonomy" id="61616"/>
    <lineage>
        <taxon>Eukaryota</taxon>
        <taxon>Metazoa</taxon>
        <taxon>Chordata</taxon>
        <taxon>Craniata</taxon>
        <taxon>Vertebrata</taxon>
        <taxon>Euteleostomi</taxon>
        <taxon>Amphibia</taxon>
        <taxon>Batrachia</taxon>
        <taxon>Anura</taxon>
        <taxon>Pelobatoidea</taxon>
        <taxon>Pelobatidae</taxon>
        <taxon>Pelobates</taxon>
    </lineage>
</organism>
<evidence type="ECO:0000256" key="1">
    <source>
        <dbReference type="SAM" id="MobiDB-lite"/>
    </source>
</evidence>